<evidence type="ECO:0000313" key="3">
    <source>
        <dbReference type="EMBL" id="TCZ76123.1"/>
    </source>
</evidence>
<dbReference type="PANTHER" id="PTHR43283">
    <property type="entry name" value="BETA-LACTAMASE-RELATED"/>
    <property type="match status" value="1"/>
</dbReference>
<dbReference type="SUPFAM" id="SSF56601">
    <property type="entry name" value="beta-lactamase/transpeptidase-like"/>
    <property type="match status" value="1"/>
</dbReference>
<evidence type="ECO:0000256" key="1">
    <source>
        <dbReference type="ARBA" id="ARBA00022801"/>
    </source>
</evidence>
<feature type="domain" description="Beta-lactamase-related" evidence="2">
    <location>
        <begin position="31"/>
        <end position="349"/>
    </location>
</feature>
<name>A0A4R4EAK4_9BACL</name>
<evidence type="ECO:0000313" key="4">
    <source>
        <dbReference type="Proteomes" id="UP000295418"/>
    </source>
</evidence>
<gene>
    <name evidence="3" type="ORF">E0485_14875</name>
</gene>
<dbReference type="Pfam" id="PF00144">
    <property type="entry name" value="Beta-lactamase"/>
    <property type="match status" value="1"/>
</dbReference>
<evidence type="ECO:0000259" key="2">
    <source>
        <dbReference type="Pfam" id="PF00144"/>
    </source>
</evidence>
<reference evidence="3 4" key="1">
    <citation type="submission" date="2019-03" db="EMBL/GenBank/DDBJ databases">
        <authorList>
            <person name="Kim M.K.M."/>
        </authorList>
    </citation>
    <scope>NUCLEOTIDE SEQUENCE [LARGE SCALE GENOMIC DNA]</scope>
    <source>
        <strain evidence="3 4">18JY21-1</strain>
    </source>
</reference>
<keyword evidence="4" id="KW-1185">Reference proteome</keyword>
<dbReference type="AlphaFoldDB" id="A0A4R4EAK4"/>
<dbReference type="PANTHER" id="PTHR43283:SF11">
    <property type="entry name" value="BETA-LACTAMASE-RELATED DOMAIN-CONTAINING PROTEIN"/>
    <property type="match status" value="1"/>
</dbReference>
<proteinExistence type="predicted"/>
<protein>
    <submittedName>
        <fullName evidence="3">Class A beta-lactamase-related serine hydrolase</fullName>
    </submittedName>
</protein>
<dbReference type="InterPro" id="IPR050789">
    <property type="entry name" value="Diverse_Enzym_Activities"/>
</dbReference>
<accession>A0A4R4EAK4</accession>
<dbReference type="Proteomes" id="UP000295418">
    <property type="component" value="Unassembled WGS sequence"/>
</dbReference>
<dbReference type="Gene3D" id="3.40.710.10">
    <property type="entry name" value="DD-peptidase/beta-lactamase superfamily"/>
    <property type="match status" value="1"/>
</dbReference>
<comment type="caution">
    <text evidence="3">The sequence shown here is derived from an EMBL/GenBank/DDBJ whole genome shotgun (WGS) entry which is preliminary data.</text>
</comment>
<dbReference type="OrthoDB" id="9770183at2"/>
<keyword evidence="1 3" id="KW-0378">Hydrolase</keyword>
<dbReference type="InterPro" id="IPR012338">
    <property type="entry name" value="Beta-lactam/transpept-like"/>
</dbReference>
<dbReference type="InterPro" id="IPR001466">
    <property type="entry name" value="Beta-lactam-related"/>
</dbReference>
<organism evidence="3 4">
    <name type="scientific">Paenibacillus albiflavus</name>
    <dbReference type="NCBI Taxonomy" id="2545760"/>
    <lineage>
        <taxon>Bacteria</taxon>
        <taxon>Bacillati</taxon>
        <taxon>Bacillota</taxon>
        <taxon>Bacilli</taxon>
        <taxon>Bacillales</taxon>
        <taxon>Paenibacillaceae</taxon>
        <taxon>Paenibacillus</taxon>
    </lineage>
</organism>
<dbReference type="GO" id="GO:0016787">
    <property type="term" value="F:hydrolase activity"/>
    <property type="evidence" value="ECO:0007669"/>
    <property type="project" value="UniProtKB-KW"/>
</dbReference>
<dbReference type="EMBL" id="SKFG01000014">
    <property type="protein sequence ID" value="TCZ76123.1"/>
    <property type="molecule type" value="Genomic_DNA"/>
</dbReference>
<sequence length="369" mass="40257">MVELKDDQAAETMGLSPVRLQNAWNVIRSEIARGITPSAVAMVTRHGHSVRFAAGYASEVNGKQDPVNYDTIYDVASLTKVVATLPLMLMLIEQGKVRLKDPVSFYLPEFASMNKTHVTVGHLLTHTSGLAPFYDMHTHGWSREKIMSFIYQSTLEYETGTKIIYSDLGFILLGEIITTILGMPLDQAADQFLYQPLGMKDTGFIMPEQLKSRIAVTEYDSALGEHLHAIVHDENARALGGICGHAGVFSTVSDLSLFAQMWLDGGIVNGEQLLSRVVMEASIVSKTGGIVGGNRGIGWQLKGDKYDASGDLLSNATYGHTGFTGTSLYIDPVNELSVVLLTNRVHHGRSTSVARLRECFHNAVVSAII</sequence>
<dbReference type="RefSeq" id="WP_132418849.1">
    <property type="nucleotide sequence ID" value="NZ_SKFG01000014.1"/>
</dbReference>